<proteinExistence type="predicted"/>
<evidence type="ECO:0000256" key="7">
    <source>
        <dbReference type="ARBA" id="ARBA00023315"/>
    </source>
</evidence>
<evidence type="ECO:0000313" key="10">
    <source>
        <dbReference type="Proteomes" id="UP000249082"/>
    </source>
</evidence>
<keyword evidence="5" id="KW-0443">Lipid metabolism</keyword>
<evidence type="ECO:0000313" key="9">
    <source>
        <dbReference type="EMBL" id="PZQ56165.1"/>
    </source>
</evidence>
<organism evidence="9 10">
    <name type="scientific">Novosphingobium pentaromativorans</name>
    <dbReference type="NCBI Taxonomy" id="205844"/>
    <lineage>
        <taxon>Bacteria</taxon>
        <taxon>Pseudomonadati</taxon>
        <taxon>Pseudomonadota</taxon>
        <taxon>Alphaproteobacteria</taxon>
        <taxon>Sphingomonadales</taxon>
        <taxon>Sphingomonadaceae</taxon>
        <taxon>Novosphingobium</taxon>
    </lineage>
</organism>
<protein>
    <submittedName>
        <fullName evidence="9">1-acyl-sn-glycerol-3-phosphate acyltransferase</fullName>
    </submittedName>
</protein>
<dbReference type="SMART" id="SM00563">
    <property type="entry name" value="PlsC"/>
    <property type="match status" value="1"/>
</dbReference>
<dbReference type="GO" id="GO:0016020">
    <property type="term" value="C:membrane"/>
    <property type="evidence" value="ECO:0007669"/>
    <property type="project" value="UniProtKB-SubCell"/>
</dbReference>
<dbReference type="CDD" id="cd07989">
    <property type="entry name" value="LPLAT_AGPAT-like"/>
    <property type="match status" value="1"/>
</dbReference>
<evidence type="ECO:0000256" key="5">
    <source>
        <dbReference type="ARBA" id="ARBA00023098"/>
    </source>
</evidence>
<dbReference type="EMBL" id="QFPX01000004">
    <property type="protein sequence ID" value="PZQ56165.1"/>
    <property type="molecule type" value="Genomic_DNA"/>
</dbReference>
<keyword evidence="7 9" id="KW-0012">Acyltransferase</keyword>
<name>A0A2W5P035_9SPHN</name>
<keyword evidence="6" id="KW-0472">Membrane</keyword>
<reference evidence="9 10" key="1">
    <citation type="submission" date="2017-08" db="EMBL/GenBank/DDBJ databases">
        <title>Infants hospitalized years apart are colonized by the same room-sourced microbial strains.</title>
        <authorList>
            <person name="Brooks B."/>
            <person name="Olm M.R."/>
            <person name="Firek B.A."/>
            <person name="Baker R."/>
            <person name="Thomas B.C."/>
            <person name="Morowitz M.J."/>
            <person name="Banfield J.F."/>
        </authorList>
    </citation>
    <scope>NUCLEOTIDE SEQUENCE [LARGE SCALE GENOMIC DNA]</scope>
    <source>
        <strain evidence="9">S2_005_002_R2_33</strain>
    </source>
</reference>
<keyword evidence="4" id="KW-1133">Transmembrane helix</keyword>
<feature type="domain" description="Phospholipid/glycerol acyltransferase" evidence="8">
    <location>
        <begin position="70"/>
        <end position="184"/>
    </location>
</feature>
<dbReference type="GO" id="GO:0016746">
    <property type="term" value="F:acyltransferase activity"/>
    <property type="evidence" value="ECO:0007669"/>
    <property type="project" value="UniProtKB-KW"/>
</dbReference>
<keyword evidence="2 9" id="KW-0808">Transferase</keyword>
<evidence type="ECO:0000256" key="6">
    <source>
        <dbReference type="ARBA" id="ARBA00023136"/>
    </source>
</evidence>
<sequence length="255" mass="27892">MKRRIAPWAWPLVAIRLFALLVLLLACVPAYYLLAPLTRRNPAPRFFLTTVGRISGLRVTMRGSSPAPDTFFLANHVSWLDIPALSQASGTAFIAHDGLADFAPLRWLCTLNDTVFVARNRRSTVSEQVEQVRSALRDTGALTIFPEGTTSDGTDLLPFKSSLLSAISTDDDTVAAQPVWVDYGSDAAEIAWVGEEPGLDNALRILARTKPVRVTVHFLAPLTGEDRRDRKALARGAQAAIRHVMETGAMENSRA</sequence>
<dbReference type="Pfam" id="PF01553">
    <property type="entry name" value="Acyltransferase"/>
    <property type="match status" value="1"/>
</dbReference>
<comment type="subcellular location">
    <subcellularLocation>
        <location evidence="1">Membrane</location>
    </subcellularLocation>
</comment>
<keyword evidence="3" id="KW-0812">Transmembrane</keyword>
<dbReference type="PANTHER" id="PTHR23063:SF52">
    <property type="entry name" value="LYSOPHOSPHATIDYLCHOLINE ACYLTRANSFERASE"/>
    <property type="match status" value="1"/>
</dbReference>
<dbReference type="InterPro" id="IPR002123">
    <property type="entry name" value="Plipid/glycerol_acylTrfase"/>
</dbReference>
<evidence type="ECO:0000256" key="1">
    <source>
        <dbReference type="ARBA" id="ARBA00004370"/>
    </source>
</evidence>
<dbReference type="PROSITE" id="PS51257">
    <property type="entry name" value="PROKAR_LIPOPROTEIN"/>
    <property type="match status" value="1"/>
</dbReference>
<comment type="caution">
    <text evidence="9">The sequence shown here is derived from an EMBL/GenBank/DDBJ whole genome shotgun (WGS) entry which is preliminary data.</text>
</comment>
<dbReference type="Proteomes" id="UP000249082">
    <property type="component" value="Unassembled WGS sequence"/>
</dbReference>
<gene>
    <name evidence="9" type="ORF">DI555_05905</name>
</gene>
<accession>A0A2W5P035</accession>
<dbReference type="GO" id="GO:0006629">
    <property type="term" value="P:lipid metabolic process"/>
    <property type="evidence" value="ECO:0007669"/>
    <property type="project" value="UniProtKB-KW"/>
</dbReference>
<dbReference type="AlphaFoldDB" id="A0A2W5P035"/>
<dbReference type="PANTHER" id="PTHR23063">
    <property type="entry name" value="PHOSPHOLIPID ACYLTRANSFERASE"/>
    <property type="match status" value="1"/>
</dbReference>
<evidence type="ECO:0000256" key="3">
    <source>
        <dbReference type="ARBA" id="ARBA00022692"/>
    </source>
</evidence>
<evidence type="ECO:0000256" key="2">
    <source>
        <dbReference type="ARBA" id="ARBA00022679"/>
    </source>
</evidence>
<evidence type="ECO:0000259" key="8">
    <source>
        <dbReference type="SMART" id="SM00563"/>
    </source>
</evidence>
<dbReference type="SUPFAM" id="SSF69593">
    <property type="entry name" value="Glycerol-3-phosphate (1)-acyltransferase"/>
    <property type="match status" value="1"/>
</dbReference>
<evidence type="ECO:0000256" key="4">
    <source>
        <dbReference type="ARBA" id="ARBA00022989"/>
    </source>
</evidence>